<protein>
    <submittedName>
        <fullName evidence="2">Uncharacterized protein</fullName>
    </submittedName>
</protein>
<reference evidence="2 3" key="1">
    <citation type="submission" date="2024-04" db="EMBL/GenBank/DDBJ databases">
        <title>Phyllosticta paracitricarpa is synonymous to the EU quarantine fungus P. citricarpa based on phylogenomic analyses.</title>
        <authorList>
            <consortium name="Lawrence Berkeley National Laboratory"/>
            <person name="Van ingen-buijs V.A."/>
            <person name="Van westerhoven A.C."/>
            <person name="Haridas S."/>
            <person name="Skiadas P."/>
            <person name="Martin F."/>
            <person name="Groenewald J.Z."/>
            <person name="Crous P.W."/>
            <person name="Seidl M.F."/>
        </authorList>
    </citation>
    <scope>NUCLEOTIDE SEQUENCE [LARGE SCALE GENOMIC DNA]</scope>
    <source>
        <strain evidence="2 3">CPC 17464</strain>
    </source>
</reference>
<proteinExistence type="predicted"/>
<name>A0ABR1M583_9PEZI</name>
<keyword evidence="3" id="KW-1185">Reference proteome</keyword>
<evidence type="ECO:0000313" key="2">
    <source>
        <dbReference type="EMBL" id="KAK7542743.1"/>
    </source>
</evidence>
<dbReference type="GeneID" id="92027548"/>
<organism evidence="2 3">
    <name type="scientific">Phyllosticta citribraziliensis</name>
    <dbReference type="NCBI Taxonomy" id="989973"/>
    <lineage>
        <taxon>Eukaryota</taxon>
        <taxon>Fungi</taxon>
        <taxon>Dikarya</taxon>
        <taxon>Ascomycota</taxon>
        <taxon>Pezizomycotina</taxon>
        <taxon>Dothideomycetes</taxon>
        <taxon>Dothideomycetes incertae sedis</taxon>
        <taxon>Botryosphaeriales</taxon>
        <taxon>Phyllostictaceae</taxon>
        <taxon>Phyllosticta</taxon>
    </lineage>
</organism>
<evidence type="ECO:0000256" key="1">
    <source>
        <dbReference type="SAM" id="MobiDB-lite"/>
    </source>
</evidence>
<dbReference type="EMBL" id="JBBPEH010000002">
    <property type="protein sequence ID" value="KAK7542743.1"/>
    <property type="molecule type" value="Genomic_DNA"/>
</dbReference>
<feature type="compositionally biased region" description="Basic and acidic residues" evidence="1">
    <location>
        <begin position="1"/>
        <end position="10"/>
    </location>
</feature>
<feature type="region of interest" description="Disordered" evidence="1">
    <location>
        <begin position="1"/>
        <end position="21"/>
    </location>
</feature>
<dbReference type="RefSeq" id="XP_066659036.1">
    <property type="nucleotide sequence ID" value="XM_066794642.1"/>
</dbReference>
<dbReference type="Proteomes" id="UP001360953">
    <property type="component" value="Unassembled WGS sequence"/>
</dbReference>
<sequence length="209" mass="23780">MQKQKPDACRRQLPKRTAAAKDCSRDKPTVCWQTDGTDHPLACFHRSVNMAPEEHSNNMPKPADGAFGPVLSSDKLNEMKRGAFKQGFKQGVKHCIAEVINALPVLKDSGLMQLLESMGTDELTARKVDQLLREVLKTEMMKRVDEWANYYAIRYDRLMHLNPSSVDHDALQTELMEKLQEILADRRSKVDWSNTEIMKVLKQAKAEGK</sequence>
<gene>
    <name evidence="2" type="ORF">J3D65DRAFT_227428</name>
</gene>
<accession>A0ABR1M583</accession>
<comment type="caution">
    <text evidence="2">The sequence shown here is derived from an EMBL/GenBank/DDBJ whole genome shotgun (WGS) entry which is preliminary data.</text>
</comment>
<evidence type="ECO:0000313" key="3">
    <source>
        <dbReference type="Proteomes" id="UP001360953"/>
    </source>
</evidence>